<evidence type="ECO:0008006" key="3">
    <source>
        <dbReference type="Google" id="ProtNLM"/>
    </source>
</evidence>
<comment type="caution">
    <text evidence="1">The sequence shown here is derived from an EMBL/GenBank/DDBJ whole genome shotgun (WGS) entry which is preliminary data.</text>
</comment>
<keyword evidence="2" id="KW-1185">Reference proteome</keyword>
<evidence type="ECO:0000313" key="1">
    <source>
        <dbReference type="EMBL" id="KAK0576727.1"/>
    </source>
</evidence>
<protein>
    <recommendedName>
        <fullName evidence="3">Peptidase A2 domain-containing protein</fullName>
    </recommendedName>
</protein>
<dbReference type="Proteomes" id="UP001168877">
    <property type="component" value="Unassembled WGS sequence"/>
</dbReference>
<dbReference type="EMBL" id="JAUESC010000386">
    <property type="protein sequence ID" value="KAK0576727.1"/>
    <property type="molecule type" value="Genomic_DNA"/>
</dbReference>
<sequence>MIDAVGAVFGAGRRRWRWWWSSRFGTGFVFWWLASANMPALALEKVVEKVGEQLCEAARKGDKDKERALVDSGANVSYFDGDGMTPL</sequence>
<accession>A0AA39RMZ2</accession>
<organism evidence="1 2">
    <name type="scientific">Acer saccharum</name>
    <name type="common">Sugar maple</name>
    <dbReference type="NCBI Taxonomy" id="4024"/>
    <lineage>
        <taxon>Eukaryota</taxon>
        <taxon>Viridiplantae</taxon>
        <taxon>Streptophyta</taxon>
        <taxon>Embryophyta</taxon>
        <taxon>Tracheophyta</taxon>
        <taxon>Spermatophyta</taxon>
        <taxon>Magnoliopsida</taxon>
        <taxon>eudicotyledons</taxon>
        <taxon>Gunneridae</taxon>
        <taxon>Pentapetalae</taxon>
        <taxon>rosids</taxon>
        <taxon>malvids</taxon>
        <taxon>Sapindales</taxon>
        <taxon>Sapindaceae</taxon>
        <taxon>Hippocastanoideae</taxon>
        <taxon>Acereae</taxon>
        <taxon>Acer</taxon>
    </lineage>
</organism>
<dbReference type="Gene3D" id="1.25.40.20">
    <property type="entry name" value="Ankyrin repeat-containing domain"/>
    <property type="match status" value="1"/>
</dbReference>
<dbReference type="InterPro" id="IPR036770">
    <property type="entry name" value="Ankyrin_rpt-contain_sf"/>
</dbReference>
<proteinExistence type="predicted"/>
<reference evidence="1" key="1">
    <citation type="journal article" date="2022" name="Plant J.">
        <title>Strategies of tolerance reflected in two North American maple genomes.</title>
        <authorList>
            <person name="McEvoy S.L."/>
            <person name="Sezen U.U."/>
            <person name="Trouern-Trend A."/>
            <person name="McMahon S.M."/>
            <person name="Schaberg P.G."/>
            <person name="Yang J."/>
            <person name="Wegrzyn J.L."/>
            <person name="Swenson N.G."/>
        </authorList>
    </citation>
    <scope>NUCLEOTIDE SEQUENCE</scope>
    <source>
        <strain evidence="1">NS2018</strain>
    </source>
</reference>
<name>A0AA39RMZ2_ACESA</name>
<evidence type="ECO:0000313" key="2">
    <source>
        <dbReference type="Proteomes" id="UP001168877"/>
    </source>
</evidence>
<dbReference type="AlphaFoldDB" id="A0AA39RMZ2"/>
<reference evidence="1" key="2">
    <citation type="submission" date="2023-06" db="EMBL/GenBank/DDBJ databases">
        <authorList>
            <person name="Swenson N.G."/>
            <person name="Wegrzyn J.L."/>
            <person name="Mcevoy S.L."/>
        </authorList>
    </citation>
    <scope>NUCLEOTIDE SEQUENCE</scope>
    <source>
        <strain evidence="1">NS2018</strain>
        <tissue evidence="1">Leaf</tissue>
    </source>
</reference>
<gene>
    <name evidence="1" type="ORF">LWI29_022432</name>
</gene>